<dbReference type="SUPFAM" id="SSF55486">
    <property type="entry name" value="Metalloproteases ('zincins'), catalytic domain"/>
    <property type="match status" value="1"/>
</dbReference>
<evidence type="ECO:0008006" key="3">
    <source>
        <dbReference type="Google" id="ProtNLM"/>
    </source>
</evidence>
<proteinExistence type="predicted"/>
<dbReference type="Gene3D" id="3.40.390.10">
    <property type="entry name" value="Collagenase (Catalytic Domain)"/>
    <property type="match status" value="1"/>
</dbReference>
<name>A0ABS1X0P4_9GAMM</name>
<dbReference type="EMBL" id="JAEVLS010000004">
    <property type="protein sequence ID" value="MBM0106776.1"/>
    <property type="molecule type" value="Genomic_DNA"/>
</dbReference>
<dbReference type="Proteomes" id="UP000661077">
    <property type="component" value="Unassembled WGS sequence"/>
</dbReference>
<evidence type="ECO:0000313" key="2">
    <source>
        <dbReference type="Proteomes" id="UP000661077"/>
    </source>
</evidence>
<reference evidence="1 2" key="1">
    <citation type="journal article" date="2021" name="Int. J. Syst. Evol. Microbiol.">
        <title>Steroidobacter gossypii sp. nov., isolated from soil of cotton cropping field.</title>
        <authorList>
            <person name="Huang R."/>
            <person name="Yang S."/>
            <person name="Zhen C."/>
            <person name="Liu W."/>
        </authorList>
    </citation>
    <scope>NUCLEOTIDE SEQUENCE [LARGE SCALE GENOMIC DNA]</scope>
    <source>
        <strain evidence="1 2">S1-65</strain>
    </source>
</reference>
<dbReference type="InterPro" id="IPR024079">
    <property type="entry name" value="MetalloPept_cat_dom_sf"/>
</dbReference>
<evidence type="ECO:0000313" key="1">
    <source>
        <dbReference type="EMBL" id="MBM0106776.1"/>
    </source>
</evidence>
<protein>
    <recommendedName>
        <fullName evidence="3">Peptidase metallopeptidase domain-containing protein</fullName>
    </recommendedName>
</protein>
<organism evidence="1 2">
    <name type="scientific">Steroidobacter gossypii</name>
    <dbReference type="NCBI Taxonomy" id="2805490"/>
    <lineage>
        <taxon>Bacteria</taxon>
        <taxon>Pseudomonadati</taxon>
        <taxon>Pseudomonadota</taxon>
        <taxon>Gammaproteobacteria</taxon>
        <taxon>Steroidobacterales</taxon>
        <taxon>Steroidobacteraceae</taxon>
        <taxon>Steroidobacter</taxon>
    </lineage>
</organism>
<sequence>MTSQWAAKLASHDLVLDALPADVERSIRQRNTWLRNLRASSQGFEFVLVDVSRWNPGQHVRVAFDGGDAALRRDVMDATREITDSCNLTLDFGPNTAAGQFRTWSSTDAEYAGEIRVSFEHDGYFSLVGTDSVNPEISGGPIGGGPGQCSLNLGGFTINRPNNWRGVVRHEFLHALSFHHAHQNLRGPCEQEFRWEDDEGYQRTEDARGAFVNDSEGRRPGIYTYLSGFPNFWDKTKVDFNLRTEDHPDVVVGPFDPHSVMLYRFPPLFYKNVPSACAPQGDGESLSEGDKRGLQLLYPGVVSQIETLQSRRETVLAAVDRAQSTESQGFESSASVARLARATASTMRNVLQMR</sequence>
<gene>
    <name evidence="1" type="ORF">JM946_18745</name>
</gene>
<comment type="caution">
    <text evidence="1">The sequence shown here is derived from an EMBL/GenBank/DDBJ whole genome shotgun (WGS) entry which is preliminary data.</text>
</comment>
<accession>A0ABS1X0P4</accession>
<dbReference type="RefSeq" id="WP_203168891.1">
    <property type="nucleotide sequence ID" value="NZ_JAEVLS010000004.1"/>
</dbReference>
<keyword evidence="2" id="KW-1185">Reference proteome</keyword>